<protein>
    <submittedName>
        <fullName evidence="3">Uncharacterized protein</fullName>
    </submittedName>
</protein>
<reference evidence="4" key="2">
    <citation type="submission" date="2015-01" db="EMBL/GenBank/DDBJ databases">
        <title>Evolutionary Origins and Diversification of the Mycorrhizal Mutualists.</title>
        <authorList>
            <consortium name="DOE Joint Genome Institute"/>
            <consortium name="Mycorrhizal Genomics Consortium"/>
            <person name="Kohler A."/>
            <person name="Kuo A."/>
            <person name="Nagy L.G."/>
            <person name="Floudas D."/>
            <person name="Copeland A."/>
            <person name="Barry K.W."/>
            <person name="Cichocki N."/>
            <person name="Veneault-Fourrey C."/>
            <person name="LaButti K."/>
            <person name="Lindquist E.A."/>
            <person name="Lipzen A."/>
            <person name="Lundell T."/>
            <person name="Morin E."/>
            <person name="Murat C."/>
            <person name="Riley R."/>
            <person name="Ohm R."/>
            <person name="Sun H."/>
            <person name="Tunlid A."/>
            <person name="Henrissat B."/>
            <person name="Grigoriev I.V."/>
            <person name="Hibbett D.S."/>
            <person name="Martin F."/>
        </authorList>
    </citation>
    <scope>NUCLEOTIDE SEQUENCE [LARGE SCALE GENOMIC DNA]</scope>
    <source>
        <strain evidence="4">h7</strain>
    </source>
</reference>
<gene>
    <name evidence="3" type="ORF">M413DRAFT_191880</name>
</gene>
<accession>A0A0C3C7A6</accession>
<reference evidence="3 4" key="1">
    <citation type="submission" date="2014-04" db="EMBL/GenBank/DDBJ databases">
        <authorList>
            <consortium name="DOE Joint Genome Institute"/>
            <person name="Kuo A."/>
            <person name="Gay G."/>
            <person name="Dore J."/>
            <person name="Kohler A."/>
            <person name="Nagy L.G."/>
            <person name="Floudas D."/>
            <person name="Copeland A."/>
            <person name="Barry K.W."/>
            <person name="Cichocki N."/>
            <person name="Veneault-Fourrey C."/>
            <person name="LaButti K."/>
            <person name="Lindquist E.A."/>
            <person name="Lipzen A."/>
            <person name="Lundell T."/>
            <person name="Morin E."/>
            <person name="Murat C."/>
            <person name="Sun H."/>
            <person name="Tunlid A."/>
            <person name="Henrissat B."/>
            <person name="Grigoriev I.V."/>
            <person name="Hibbett D.S."/>
            <person name="Martin F."/>
            <person name="Nordberg H.P."/>
            <person name="Cantor M.N."/>
            <person name="Hua S.X."/>
        </authorList>
    </citation>
    <scope>NUCLEOTIDE SEQUENCE [LARGE SCALE GENOMIC DNA]</scope>
    <source>
        <strain evidence="4">h7</strain>
    </source>
</reference>
<dbReference type="Proteomes" id="UP000053424">
    <property type="component" value="Unassembled WGS sequence"/>
</dbReference>
<evidence type="ECO:0000313" key="3">
    <source>
        <dbReference type="EMBL" id="KIM39481.1"/>
    </source>
</evidence>
<feature type="region of interest" description="Disordered" evidence="1">
    <location>
        <begin position="54"/>
        <end position="157"/>
    </location>
</feature>
<keyword evidence="2" id="KW-0472">Membrane</keyword>
<dbReference type="OrthoDB" id="3070887at2759"/>
<keyword evidence="4" id="KW-1185">Reference proteome</keyword>
<dbReference type="EMBL" id="KN831785">
    <property type="protein sequence ID" value="KIM39481.1"/>
    <property type="molecule type" value="Genomic_DNA"/>
</dbReference>
<evidence type="ECO:0000313" key="4">
    <source>
        <dbReference type="Proteomes" id="UP000053424"/>
    </source>
</evidence>
<feature type="transmembrane region" description="Helical" evidence="2">
    <location>
        <begin position="163"/>
        <end position="196"/>
    </location>
</feature>
<sequence length="215" mass="24064">MPGELTQAEFYHYYTASQRRVELWVQETNKTLNTIQGQETQLTEKDIISFLPSPQRTQTQLPLPIQPLPTPTPTNLKEQESPTQDVAAGKPPRLSSRSKSNDIIRTPSRHRVHDSRSRPSSGSKKIDHRGYDKHAITKASRSSTRPRGASRHSSEHTPGLAAYIPYGVLPLLFAITGASTLSIVAGIILLSGFVYVEQFHENHMQETRSKKKTIT</sequence>
<feature type="compositionally biased region" description="Basic and acidic residues" evidence="1">
    <location>
        <begin position="124"/>
        <end position="135"/>
    </location>
</feature>
<keyword evidence="2" id="KW-1133">Transmembrane helix</keyword>
<feature type="compositionally biased region" description="Low complexity" evidence="1">
    <location>
        <begin position="54"/>
        <end position="63"/>
    </location>
</feature>
<evidence type="ECO:0000256" key="1">
    <source>
        <dbReference type="SAM" id="MobiDB-lite"/>
    </source>
</evidence>
<dbReference type="HOGENOM" id="CLU_1283398_0_0_1"/>
<name>A0A0C3C7A6_HEBCY</name>
<proteinExistence type="predicted"/>
<evidence type="ECO:0000256" key="2">
    <source>
        <dbReference type="SAM" id="Phobius"/>
    </source>
</evidence>
<keyword evidence="2" id="KW-0812">Transmembrane</keyword>
<organism evidence="3 4">
    <name type="scientific">Hebeloma cylindrosporum</name>
    <dbReference type="NCBI Taxonomy" id="76867"/>
    <lineage>
        <taxon>Eukaryota</taxon>
        <taxon>Fungi</taxon>
        <taxon>Dikarya</taxon>
        <taxon>Basidiomycota</taxon>
        <taxon>Agaricomycotina</taxon>
        <taxon>Agaricomycetes</taxon>
        <taxon>Agaricomycetidae</taxon>
        <taxon>Agaricales</taxon>
        <taxon>Agaricineae</taxon>
        <taxon>Hymenogastraceae</taxon>
        <taxon>Hebeloma</taxon>
    </lineage>
</organism>
<dbReference type="AlphaFoldDB" id="A0A0C3C7A6"/>